<dbReference type="GO" id="GO:0005634">
    <property type="term" value="C:nucleus"/>
    <property type="evidence" value="ECO:0007669"/>
    <property type="project" value="UniProtKB-SubCell"/>
</dbReference>
<feature type="domain" description="T-SNARE coiled-coil homology" evidence="7">
    <location>
        <begin position="1010"/>
        <end position="1072"/>
    </location>
</feature>
<dbReference type="InterPro" id="IPR059001">
    <property type="entry name" value="STX17_N"/>
</dbReference>
<dbReference type="Proteomes" id="UP000046393">
    <property type="component" value="Unplaced"/>
</dbReference>
<sequence length="1143" mass="130081">MFRKTKNRTKLRQRVRSEDDDDGLVNTSSNSEAATSSVTTELSADSVGNENLKKLNTGNENRVEDKSEQHTAIIKPKSNSLLSFDDVEGDDVVDFKLKKKDRRLKHLEKMSKRAKEMNSNNYDNVVVKKEVEKNSVYTNNGYETITSIKKETTSYAADTDEDPIRNKFPSTFSQIPDAQAVYEARKKRERMRLMGDDNLMPLDDVQRFKDKSVARARLVREDDNDISDEDDERGRFYSSKNVIDSEEERIRNNRSDFLAVEQGDDNDLSDDEVSRWESEQIRKGVSFHKVERMEYERARMAEAMQAMIGTFSHVTENSEQLPMEMDIDVPDSDALDAPRGKSIFLFLGRISGQGSAVTLEEVLSKLRIRIKESDEVLNAREAELTTIEENIKENKESIANLESEKPKLSERFHMYQQVRGYLKDLLECISAKIEEINSAESQMAAIVNGRAQKFRKRRRQDVHDTYDECSAAAAGKQQTFVRSAEIIQRAAEREARRARRRRLREDTLEGISHEEGLSTDEEETNSEIVARQQAITDIQQTASTVFVDALDEYCNVGKIIARFIDWLAVDETSFTDAYIQLFIPKILSPFIRLEMLSWNPLEHDDCPIQKMQWYQQLLLCTANNTNVDSENPVIVSLIPLCIEKVVLNIVTDMVVEQWDPLSEKQCRRLGLLLDSLVDECPLLVSSSPSVQRLLKSLRQRIQESIDEDLFIPIYSKQAIENVATGCKAFLDRQFWTAIKVCLSYFGLPSVLDWVCAVANCLVRCLRYFVNILSPECLDALIIEGVANRSWSLALQCSVSNDSSMVRKCRAVLKLISSEHWERYSSTTLRSLSSTLSRVAESLKPKYRFNRNMKWERAKVIIERFENMASVNLLELKQLHKSVEAVMSLLRIIYCVSIKLNNAEKVLLDKRNATRKIDQLQEWLKQVLELRAKLDIEDLDKFDQKIDPIRIKITSTIRSLSQLCLTEVQSEENRNIYDELYQAQTSAFGDEEVPVSFRQQEQKLNAAKMYVERARQDAEETKRLAENIEDLNEIMLELGQLVHSQHEVVDSIEEHVESTRCHVVEAHKNLKKAQASRSTKVPLVAAAVGGIALGGPVGVAAGSAAAGVFAALGGAVAGVVLRIFCLYSGKFLKRKADDAANRSD</sequence>
<feature type="coiled-coil region" evidence="4">
    <location>
        <begin position="377"/>
        <end position="411"/>
    </location>
</feature>
<dbReference type="SMART" id="SM00397">
    <property type="entry name" value="t_SNARE"/>
    <property type="match status" value="1"/>
</dbReference>
<dbReference type="InterPro" id="IPR000727">
    <property type="entry name" value="T_SNARE_dom"/>
</dbReference>
<evidence type="ECO:0000313" key="8">
    <source>
        <dbReference type="Proteomes" id="UP000046393"/>
    </source>
</evidence>
<feature type="transmembrane region" description="Helical" evidence="6">
    <location>
        <begin position="1104"/>
        <end position="1124"/>
    </location>
</feature>
<comment type="subcellular location">
    <subcellularLocation>
        <location evidence="1">Nucleus</location>
    </subcellularLocation>
</comment>
<dbReference type="Pfam" id="PF26585">
    <property type="entry name" value="STX17_N"/>
    <property type="match status" value="1"/>
</dbReference>
<keyword evidence="8" id="KW-1185">Reference proteome</keyword>
<accession>A0A158R414</accession>
<evidence type="ECO:0000256" key="2">
    <source>
        <dbReference type="ARBA" id="ARBA00010801"/>
    </source>
</evidence>
<feature type="region of interest" description="Disordered" evidence="5">
    <location>
        <begin position="1"/>
        <end position="70"/>
    </location>
</feature>
<keyword evidence="6" id="KW-1133">Transmembrane helix</keyword>
<dbReference type="Gene3D" id="1.20.5.110">
    <property type="match status" value="1"/>
</dbReference>
<dbReference type="GO" id="GO:0003677">
    <property type="term" value="F:DNA binding"/>
    <property type="evidence" value="ECO:0007669"/>
    <property type="project" value="InterPro"/>
</dbReference>
<proteinExistence type="inferred from homology"/>
<evidence type="ECO:0000256" key="4">
    <source>
        <dbReference type="SAM" id="Coils"/>
    </source>
</evidence>
<protein>
    <submittedName>
        <fullName evidence="9">t-SNARE coiled-coil homology domain-containing protein</fullName>
    </submittedName>
</protein>
<dbReference type="PANTHER" id="PTHR12214">
    <property type="entry name" value="GC-RICH SEQUENCE DNA-BINDING FACTOR"/>
    <property type="match status" value="1"/>
</dbReference>
<dbReference type="AlphaFoldDB" id="A0A158R414"/>
<organism evidence="8 9">
    <name type="scientific">Syphacia muris</name>
    <dbReference type="NCBI Taxonomy" id="451379"/>
    <lineage>
        <taxon>Eukaryota</taxon>
        <taxon>Metazoa</taxon>
        <taxon>Ecdysozoa</taxon>
        <taxon>Nematoda</taxon>
        <taxon>Chromadorea</taxon>
        <taxon>Rhabditida</taxon>
        <taxon>Spirurina</taxon>
        <taxon>Oxyuridomorpha</taxon>
        <taxon>Oxyuroidea</taxon>
        <taxon>Oxyuridae</taxon>
        <taxon>Syphacia</taxon>
    </lineage>
</organism>
<evidence type="ECO:0000256" key="1">
    <source>
        <dbReference type="ARBA" id="ARBA00004123"/>
    </source>
</evidence>
<keyword evidence="6" id="KW-0472">Membrane</keyword>
<evidence type="ECO:0000256" key="3">
    <source>
        <dbReference type="ARBA" id="ARBA00023242"/>
    </source>
</evidence>
<dbReference type="InterPro" id="IPR012890">
    <property type="entry name" value="GCFC2-like"/>
</dbReference>
<evidence type="ECO:0000256" key="5">
    <source>
        <dbReference type="SAM" id="MobiDB-lite"/>
    </source>
</evidence>
<name>A0A158R414_9BILA</name>
<dbReference type="Pfam" id="PF07842">
    <property type="entry name" value="GCFC"/>
    <property type="match status" value="1"/>
</dbReference>
<feature type="compositionally biased region" description="Low complexity" evidence="5">
    <location>
        <begin position="25"/>
        <end position="41"/>
    </location>
</feature>
<keyword evidence="3" id="KW-0539">Nucleus</keyword>
<dbReference type="WBParaSite" id="SMUV_0000213701-mRNA-1">
    <property type="protein sequence ID" value="SMUV_0000213701-mRNA-1"/>
    <property type="gene ID" value="SMUV_0000213701"/>
</dbReference>
<dbReference type="GO" id="GO:0000398">
    <property type="term" value="P:mRNA splicing, via spliceosome"/>
    <property type="evidence" value="ECO:0007669"/>
    <property type="project" value="InterPro"/>
</dbReference>
<dbReference type="PROSITE" id="PS50192">
    <property type="entry name" value="T_SNARE"/>
    <property type="match status" value="1"/>
</dbReference>
<dbReference type="SUPFAM" id="SSF58038">
    <property type="entry name" value="SNARE fusion complex"/>
    <property type="match status" value="1"/>
</dbReference>
<keyword evidence="4" id="KW-0175">Coiled coil</keyword>
<feature type="coiled-coil region" evidence="4">
    <location>
        <begin position="996"/>
        <end position="1030"/>
    </location>
</feature>
<evidence type="ECO:0000256" key="6">
    <source>
        <dbReference type="SAM" id="Phobius"/>
    </source>
</evidence>
<evidence type="ECO:0000313" key="9">
    <source>
        <dbReference type="WBParaSite" id="SMUV_0000213701-mRNA-1"/>
    </source>
</evidence>
<dbReference type="PANTHER" id="PTHR12214:SF0">
    <property type="entry name" value="LD29489P"/>
    <property type="match status" value="1"/>
</dbReference>
<reference evidence="9" key="1">
    <citation type="submission" date="2016-04" db="UniProtKB">
        <authorList>
            <consortium name="WormBaseParasite"/>
        </authorList>
    </citation>
    <scope>IDENTIFICATION</scope>
</reference>
<keyword evidence="6" id="KW-0812">Transmembrane</keyword>
<comment type="similarity">
    <text evidence="2">Belongs to the GCF family.</text>
</comment>
<dbReference type="STRING" id="451379.A0A158R414"/>
<feature type="compositionally biased region" description="Basic residues" evidence="5">
    <location>
        <begin position="1"/>
        <end position="14"/>
    </location>
</feature>
<dbReference type="InterPro" id="IPR022783">
    <property type="entry name" value="GCFC_dom"/>
</dbReference>
<evidence type="ECO:0000259" key="7">
    <source>
        <dbReference type="PROSITE" id="PS50192"/>
    </source>
</evidence>
<feature type="compositionally biased region" description="Polar residues" evidence="5">
    <location>
        <begin position="42"/>
        <end position="60"/>
    </location>
</feature>